<name>A0AAF0TSV5_SOLVR</name>
<gene>
    <name evidence="3" type="ORF">MTR67_024621</name>
</gene>
<organism evidence="3 4">
    <name type="scientific">Solanum verrucosum</name>
    <dbReference type="NCBI Taxonomy" id="315347"/>
    <lineage>
        <taxon>Eukaryota</taxon>
        <taxon>Viridiplantae</taxon>
        <taxon>Streptophyta</taxon>
        <taxon>Embryophyta</taxon>
        <taxon>Tracheophyta</taxon>
        <taxon>Spermatophyta</taxon>
        <taxon>Magnoliopsida</taxon>
        <taxon>eudicotyledons</taxon>
        <taxon>Gunneridae</taxon>
        <taxon>Pentapetalae</taxon>
        <taxon>asterids</taxon>
        <taxon>lamiids</taxon>
        <taxon>Solanales</taxon>
        <taxon>Solanaceae</taxon>
        <taxon>Solanoideae</taxon>
        <taxon>Solaneae</taxon>
        <taxon>Solanum</taxon>
    </lineage>
</organism>
<evidence type="ECO:0000256" key="1">
    <source>
        <dbReference type="SAM" id="MobiDB-lite"/>
    </source>
</evidence>
<evidence type="ECO:0000259" key="2">
    <source>
        <dbReference type="Pfam" id="PF14111"/>
    </source>
</evidence>
<evidence type="ECO:0000313" key="3">
    <source>
        <dbReference type="EMBL" id="WMV31236.1"/>
    </source>
</evidence>
<feature type="compositionally biased region" description="Polar residues" evidence="1">
    <location>
        <begin position="20"/>
        <end position="31"/>
    </location>
</feature>
<feature type="region of interest" description="Disordered" evidence="1">
    <location>
        <begin position="1"/>
        <end position="43"/>
    </location>
</feature>
<dbReference type="AlphaFoldDB" id="A0AAF0TSV5"/>
<dbReference type="PANTHER" id="PTHR34427:SF10">
    <property type="entry name" value="DUF4283 DOMAIN-CONTAINING PROTEIN"/>
    <property type="match status" value="1"/>
</dbReference>
<keyword evidence="4" id="KW-1185">Reference proteome</keyword>
<feature type="domain" description="DUF4283" evidence="2">
    <location>
        <begin position="243"/>
        <end position="316"/>
    </location>
</feature>
<dbReference type="EMBL" id="CP133616">
    <property type="protein sequence ID" value="WMV31236.1"/>
    <property type="molecule type" value="Genomic_DNA"/>
</dbReference>
<accession>A0AAF0TSV5</accession>
<reference evidence="3" key="1">
    <citation type="submission" date="2023-08" db="EMBL/GenBank/DDBJ databases">
        <title>A de novo genome assembly of Solanum verrucosum Schlechtendal, a Mexican diploid species geographically isolated from the other diploid A-genome species in potato relatives.</title>
        <authorList>
            <person name="Hosaka K."/>
        </authorList>
    </citation>
    <scope>NUCLEOTIDE SEQUENCE</scope>
    <source>
        <tissue evidence="3">Young leaves</tissue>
    </source>
</reference>
<evidence type="ECO:0000313" key="4">
    <source>
        <dbReference type="Proteomes" id="UP001234989"/>
    </source>
</evidence>
<dbReference type="Proteomes" id="UP001234989">
    <property type="component" value="Chromosome 5"/>
</dbReference>
<proteinExistence type="predicted"/>
<protein>
    <recommendedName>
        <fullName evidence="2">DUF4283 domain-containing protein</fullName>
    </recommendedName>
</protein>
<dbReference type="InterPro" id="IPR025558">
    <property type="entry name" value="DUF4283"/>
</dbReference>
<sequence>MQLFQCRNNTSGKRTKKSSDTITEEWSNSVRPPSPTSSGDPSDHRISLPFSFLRGAQMEDSIYFAVGFKSYNITRTPGTAGAWYDWTERNRKSITRTTFNEKSMEWIVQILQEASLTKWNMVKRWKKKDGFSEVFRLRNYNKYGRYISLINVKGRRREVIIIPELNFNSGWLSIAEKVGRFISSRRKLMNGGNHRLVSRDIPYATVLRSIKWGNKDSKLAEKEKAALKGDRIFINDDPEEYSEVLKRSLVGALELRAGETVTLSEIRGWANRLWKQTHSLNIYEMGNGLFLFEFALRVTAEQVIEGDWEWRNNPMVESNNRYEMQKE</sequence>
<dbReference type="PANTHER" id="PTHR34427">
    <property type="entry name" value="DUF4283 DOMAIN PROTEIN"/>
    <property type="match status" value="1"/>
</dbReference>
<dbReference type="Pfam" id="PF14111">
    <property type="entry name" value="DUF4283"/>
    <property type="match status" value="1"/>
</dbReference>
<feature type="compositionally biased region" description="Polar residues" evidence="1">
    <location>
        <begin position="1"/>
        <end position="12"/>
    </location>
</feature>